<dbReference type="STRING" id="179408.Osc7112_1155"/>
<keyword evidence="7" id="KW-1185">Reference proteome</keyword>
<dbReference type="CDD" id="cd00156">
    <property type="entry name" value="REC"/>
    <property type="match status" value="1"/>
</dbReference>
<dbReference type="PROSITE" id="PS50110">
    <property type="entry name" value="RESPONSE_REGULATORY"/>
    <property type="match status" value="3"/>
</dbReference>
<feature type="DNA-binding region" description="OmpR/PhoB-type" evidence="3">
    <location>
        <begin position="138"/>
        <end position="237"/>
    </location>
</feature>
<dbReference type="SUPFAM" id="SSF46894">
    <property type="entry name" value="C-terminal effector domain of the bipartite response regulators"/>
    <property type="match status" value="1"/>
</dbReference>
<dbReference type="PANTHER" id="PTHR48111">
    <property type="entry name" value="REGULATOR OF RPOS"/>
    <property type="match status" value="1"/>
</dbReference>
<organism evidence="6 7">
    <name type="scientific">Phormidium nigroviride PCC 7112</name>
    <dbReference type="NCBI Taxonomy" id="179408"/>
    <lineage>
        <taxon>Bacteria</taxon>
        <taxon>Bacillati</taxon>
        <taxon>Cyanobacteriota</taxon>
        <taxon>Cyanophyceae</taxon>
        <taxon>Oscillatoriophycideae</taxon>
        <taxon>Oscillatoriales</taxon>
        <taxon>Oscillatoriaceae</taxon>
        <taxon>Phormidium</taxon>
    </lineage>
</organism>
<dbReference type="CDD" id="cd00383">
    <property type="entry name" value="trans_reg_C"/>
    <property type="match status" value="1"/>
</dbReference>
<dbReference type="eggNOG" id="COG0745">
    <property type="taxonomic scope" value="Bacteria"/>
</dbReference>
<dbReference type="Pfam" id="PF00072">
    <property type="entry name" value="Response_reg"/>
    <property type="match status" value="3"/>
</dbReference>
<keyword evidence="1 3" id="KW-0238">DNA-binding</keyword>
<dbReference type="GO" id="GO:0000156">
    <property type="term" value="F:phosphorelay response regulator activity"/>
    <property type="evidence" value="ECO:0007669"/>
    <property type="project" value="TreeGrafter"/>
</dbReference>
<dbReference type="SMART" id="SM00448">
    <property type="entry name" value="REC"/>
    <property type="match status" value="3"/>
</dbReference>
<dbReference type="KEGG" id="oni:Osc7112_1155"/>
<dbReference type="Proteomes" id="UP000010478">
    <property type="component" value="Chromosome"/>
</dbReference>
<dbReference type="GO" id="GO:0006355">
    <property type="term" value="P:regulation of DNA-templated transcription"/>
    <property type="evidence" value="ECO:0007669"/>
    <property type="project" value="InterPro"/>
</dbReference>
<dbReference type="InterPro" id="IPR008207">
    <property type="entry name" value="Sig_transdc_His_kin_Hpt_dom"/>
</dbReference>
<dbReference type="GO" id="GO:0032993">
    <property type="term" value="C:protein-DNA complex"/>
    <property type="evidence" value="ECO:0007669"/>
    <property type="project" value="TreeGrafter"/>
</dbReference>
<sequence>MKKSPIKILLVEDDGWLSATLAKVLDANHYGFDLANDGQVGLDLAAAIEYDLILLDVQVPKLDGISLCRQLRSQGYHKPILLMTANDSDADVVALFDAGADDYVSKPFATEVLLARIRTLLRRSKALSPGCCTQNSAANTLTWGNLCLDLDSGRVTFCEQIISLTATEYNLLELLLRNPDRIFSRSAILDRLWGFDEAPTDRAITTHIKDVRKKLRAGGLTEEIIETVYGMGYRLKAYPQSAPFKFNKLAAKSTEKHQSRRVYKSESDKLLERFRGDLNQQIAVLDRAKTALLAGNLETELQEAAKNEAHKLAGSLGCFGYPEGSNLARSAENLLINDRSLTAEEITEFSELVTGLQQELAKTRITSAAARVATISTFNYRVLVVDDDAALTERLKVESEAWGLRMKIAPNITAARSRLALSMPDVMLLDLSFPETEEDGLTLLRELNERSPNLPVIVFTGRDSLADRLAVSRLGAKQFLHKPATSEQIFRAIARVLPSPQTSEAKVLIVDDDPVMLVLLSALLTPWGIEVTNLKEPQQFWEVLISTEPDLVVLDLEMPIVSGLELCQVVRQDIKWENLPILVVTAHTDPESLQQAFAAGADDFITKPVLGPELVTRVLSRIKRARPLLKPRNIGLTHSLNI</sequence>
<evidence type="ECO:0000256" key="3">
    <source>
        <dbReference type="PROSITE-ProRule" id="PRU01091"/>
    </source>
</evidence>
<dbReference type="AlphaFoldDB" id="K9VDY6"/>
<gene>
    <name evidence="6" type="ORF">Osc7112_1155</name>
</gene>
<dbReference type="Gene3D" id="1.20.120.160">
    <property type="entry name" value="HPT domain"/>
    <property type="match status" value="1"/>
</dbReference>
<dbReference type="InterPro" id="IPR016032">
    <property type="entry name" value="Sig_transdc_resp-reg_C-effctor"/>
</dbReference>
<protein>
    <submittedName>
        <fullName evidence="6">Multi-component transcriptional regulator, winged helix family</fullName>
    </submittedName>
</protein>
<dbReference type="HOGENOM" id="CLU_000445_11_38_3"/>
<feature type="domain" description="Response regulatory" evidence="4">
    <location>
        <begin position="7"/>
        <end position="121"/>
    </location>
</feature>
<dbReference type="InterPro" id="IPR001789">
    <property type="entry name" value="Sig_transdc_resp-reg_receiver"/>
</dbReference>
<dbReference type="Gene3D" id="3.40.50.2300">
    <property type="match status" value="3"/>
</dbReference>
<dbReference type="SUPFAM" id="SSF52172">
    <property type="entry name" value="CheY-like"/>
    <property type="match status" value="3"/>
</dbReference>
<feature type="domain" description="OmpR/PhoB-type" evidence="5">
    <location>
        <begin position="138"/>
        <end position="237"/>
    </location>
</feature>
<dbReference type="SMART" id="SM00862">
    <property type="entry name" value="Trans_reg_C"/>
    <property type="match status" value="1"/>
</dbReference>
<evidence type="ECO:0000259" key="5">
    <source>
        <dbReference type="PROSITE" id="PS51755"/>
    </source>
</evidence>
<evidence type="ECO:0000256" key="1">
    <source>
        <dbReference type="ARBA" id="ARBA00023125"/>
    </source>
</evidence>
<dbReference type="PROSITE" id="PS51755">
    <property type="entry name" value="OMPR_PHOB"/>
    <property type="match status" value="1"/>
</dbReference>
<evidence type="ECO:0000256" key="2">
    <source>
        <dbReference type="PROSITE-ProRule" id="PRU00169"/>
    </source>
</evidence>
<dbReference type="Gene3D" id="1.10.10.10">
    <property type="entry name" value="Winged helix-like DNA-binding domain superfamily/Winged helix DNA-binding domain"/>
    <property type="match status" value="1"/>
</dbReference>
<dbReference type="InterPro" id="IPR001867">
    <property type="entry name" value="OmpR/PhoB-type_DNA-bd"/>
</dbReference>
<dbReference type="InterPro" id="IPR036641">
    <property type="entry name" value="HPT_dom_sf"/>
</dbReference>
<keyword evidence="2" id="KW-0597">Phosphoprotein</keyword>
<evidence type="ECO:0000313" key="6">
    <source>
        <dbReference type="EMBL" id="AFZ05704.1"/>
    </source>
</evidence>
<feature type="modified residue" description="4-aspartylphosphate" evidence="2">
    <location>
        <position position="56"/>
    </location>
</feature>
<dbReference type="InterPro" id="IPR039420">
    <property type="entry name" value="WalR-like"/>
</dbReference>
<dbReference type="PATRIC" id="fig|179408.3.peg.1410"/>
<name>K9VDY6_9CYAN</name>
<dbReference type="SUPFAM" id="SSF47226">
    <property type="entry name" value="Histidine-containing phosphotransfer domain, HPT domain"/>
    <property type="match status" value="1"/>
</dbReference>
<dbReference type="GO" id="GO:0005829">
    <property type="term" value="C:cytosol"/>
    <property type="evidence" value="ECO:0007669"/>
    <property type="project" value="TreeGrafter"/>
</dbReference>
<evidence type="ECO:0000259" key="4">
    <source>
        <dbReference type="PROSITE" id="PS50110"/>
    </source>
</evidence>
<dbReference type="GO" id="GO:0000976">
    <property type="term" value="F:transcription cis-regulatory region binding"/>
    <property type="evidence" value="ECO:0007669"/>
    <property type="project" value="TreeGrafter"/>
</dbReference>
<accession>K9VDY6</accession>
<proteinExistence type="predicted"/>
<dbReference type="InterPro" id="IPR036388">
    <property type="entry name" value="WH-like_DNA-bd_sf"/>
</dbReference>
<feature type="domain" description="Response regulatory" evidence="4">
    <location>
        <begin position="381"/>
        <end position="497"/>
    </location>
</feature>
<dbReference type="EMBL" id="CP003614">
    <property type="protein sequence ID" value="AFZ05704.1"/>
    <property type="molecule type" value="Genomic_DNA"/>
</dbReference>
<dbReference type="InterPro" id="IPR011006">
    <property type="entry name" value="CheY-like_superfamily"/>
</dbReference>
<reference evidence="6 7" key="1">
    <citation type="submission" date="2012-05" db="EMBL/GenBank/DDBJ databases">
        <title>Finished chromosome of genome of Oscillatoria sp. PCC 7112.</title>
        <authorList>
            <consortium name="US DOE Joint Genome Institute"/>
            <person name="Gugger M."/>
            <person name="Coursin T."/>
            <person name="Rippka R."/>
            <person name="Tandeau De Marsac N."/>
            <person name="Huntemann M."/>
            <person name="Wei C.-L."/>
            <person name="Han J."/>
            <person name="Detter J.C."/>
            <person name="Han C."/>
            <person name="Tapia R."/>
            <person name="Davenport K."/>
            <person name="Daligault H."/>
            <person name="Erkkila T."/>
            <person name="Gu W."/>
            <person name="Munk A.C.C."/>
            <person name="Teshima H."/>
            <person name="Xu Y."/>
            <person name="Chain P."/>
            <person name="Chen A."/>
            <person name="Krypides N."/>
            <person name="Mavromatis K."/>
            <person name="Markowitz V."/>
            <person name="Szeto E."/>
            <person name="Ivanova N."/>
            <person name="Mikhailova N."/>
            <person name="Ovchinnikova G."/>
            <person name="Pagani I."/>
            <person name="Pati A."/>
            <person name="Goodwin L."/>
            <person name="Peters L."/>
            <person name="Pitluck S."/>
            <person name="Woyke T."/>
            <person name="Kerfeld C."/>
        </authorList>
    </citation>
    <scope>NUCLEOTIDE SEQUENCE [LARGE SCALE GENOMIC DNA]</scope>
    <source>
        <strain evidence="6 7">PCC 7112</strain>
    </source>
</reference>
<dbReference type="Pfam" id="PF01627">
    <property type="entry name" value="Hpt"/>
    <property type="match status" value="1"/>
</dbReference>
<dbReference type="Pfam" id="PF00486">
    <property type="entry name" value="Trans_reg_C"/>
    <property type="match status" value="1"/>
</dbReference>
<dbReference type="RefSeq" id="WP_015175030.1">
    <property type="nucleotide sequence ID" value="NC_019729.1"/>
</dbReference>
<evidence type="ECO:0000313" key="7">
    <source>
        <dbReference type="Proteomes" id="UP000010478"/>
    </source>
</evidence>
<feature type="modified residue" description="4-aspartylphosphate" evidence="2">
    <location>
        <position position="555"/>
    </location>
</feature>
<dbReference type="PANTHER" id="PTHR48111:SF15">
    <property type="entry name" value="OMPR SUBFAMILY"/>
    <property type="match status" value="1"/>
</dbReference>
<feature type="domain" description="Response regulatory" evidence="4">
    <location>
        <begin position="506"/>
        <end position="622"/>
    </location>
</feature>
<feature type="modified residue" description="4-aspartylphosphate" evidence="2">
    <location>
        <position position="430"/>
    </location>
</feature>